<dbReference type="AlphaFoldDB" id="A0A7X6BKN0"/>
<keyword evidence="1" id="KW-0812">Transmembrane</keyword>
<dbReference type="EMBL" id="JAATLI010000012">
    <property type="protein sequence ID" value="NJC19619.1"/>
    <property type="molecule type" value="Genomic_DNA"/>
</dbReference>
<dbReference type="Gene3D" id="3.55.50.30">
    <property type="match status" value="1"/>
</dbReference>
<dbReference type="GO" id="GO:0016989">
    <property type="term" value="F:sigma factor antagonist activity"/>
    <property type="evidence" value="ECO:0007669"/>
    <property type="project" value="TreeGrafter"/>
</dbReference>
<feature type="domain" description="FecR protein" evidence="2">
    <location>
        <begin position="180"/>
        <end position="271"/>
    </location>
</feature>
<proteinExistence type="predicted"/>
<evidence type="ECO:0000313" key="4">
    <source>
        <dbReference type="EMBL" id="NJC19619.1"/>
    </source>
</evidence>
<dbReference type="InterPro" id="IPR032508">
    <property type="entry name" value="FecR_C"/>
</dbReference>
<dbReference type="EMBL" id="CP043839">
    <property type="protein sequence ID" value="WOF11539.1"/>
    <property type="molecule type" value="Genomic_DNA"/>
</dbReference>
<keyword evidence="1" id="KW-0472">Membrane</keyword>
<dbReference type="RefSeq" id="WP_118302000.1">
    <property type="nucleotide sequence ID" value="NZ_BMPA01000011.1"/>
</dbReference>
<evidence type="ECO:0000313" key="6">
    <source>
        <dbReference type="Proteomes" id="UP000576368"/>
    </source>
</evidence>
<dbReference type="InterPro" id="IPR006860">
    <property type="entry name" value="FecR"/>
</dbReference>
<dbReference type="GeneID" id="86890490"/>
<reference evidence="4 6" key="2">
    <citation type="submission" date="2020-03" db="EMBL/GenBank/DDBJ databases">
        <title>Genomic Encyclopedia of Type Strains, Phase IV (KMG-IV): sequencing the most valuable type-strain genomes for metagenomic binning, comparative biology and taxonomic classification.</title>
        <authorList>
            <person name="Goeker M."/>
        </authorList>
    </citation>
    <scope>NUCLEOTIDE SEQUENCE [LARGE SCALE GENOMIC DNA]</scope>
    <source>
        <strain evidence="4 6">DSM 105722</strain>
    </source>
</reference>
<dbReference type="Gene3D" id="2.60.120.1440">
    <property type="match status" value="1"/>
</dbReference>
<dbReference type="PANTHER" id="PTHR30273">
    <property type="entry name" value="PERIPLASMIC SIGNAL SENSOR AND SIGMA FACTOR ACTIVATOR FECR-RELATED"/>
    <property type="match status" value="1"/>
</dbReference>
<dbReference type="Proteomes" id="UP000576368">
    <property type="component" value="Unassembled WGS sequence"/>
</dbReference>
<evidence type="ECO:0000259" key="2">
    <source>
        <dbReference type="Pfam" id="PF04773"/>
    </source>
</evidence>
<evidence type="ECO:0000313" key="7">
    <source>
        <dbReference type="Proteomes" id="UP001302374"/>
    </source>
</evidence>
<dbReference type="Pfam" id="PF04773">
    <property type="entry name" value="FecR"/>
    <property type="match status" value="1"/>
</dbReference>
<protein>
    <submittedName>
        <fullName evidence="5">DUF4974 domain-containing protein</fullName>
    </submittedName>
    <submittedName>
        <fullName evidence="4">Ferric-dicitrate binding protein FerR (Iron transport regulator)</fullName>
    </submittedName>
</protein>
<dbReference type="PANTHER" id="PTHR30273:SF2">
    <property type="entry name" value="PROTEIN FECR"/>
    <property type="match status" value="1"/>
</dbReference>
<keyword evidence="7" id="KW-1185">Reference proteome</keyword>
<name>A0A7X6BKN0_9BACT</name>
<keyword evidence="1" id="KW-1133">Transmembrane helix</keyword>
<dbReference type="Proteomes" id="UP001302374">
    <property type="component" value="Chromosome"/>
</dbReference>
<reference evidence="5 7" key="1">
    <citation type="submission" date="2019-09" db="EMBL/GenBank/DDBJ databases">
        <title>Butyricimonas paravirosa DSM 105722 (=214-4 = JCM 18677 = CCUG 65563).</title>
        <authorList>
            <person name="Le Roy T."/>
            <person name="Cani P.D."/>
        </authorList>
    </citation>
    <scope>NUCLEOTIDE SEQUENCE [LARGE SCALE GENOMIC DNA]</scope>
    <source>
        <strain evidence="5 7">DSM 105722</strain>
    </source>
</reference>
<gene>
    <name evidence="5" type="ORF">F1644_04295</name>
    <name evidence="4" type="ORF">GGR15_003255</name>
</gene>
<evidence type="ECO:0000313" key="5">
    <source>
        <dbReference type="EMBL" id="WOF11539.1"/>
    </source>
</evidence>
<dbReference type="InterPro" id="IPR012373">
    <property type="entry name" value="Ferrdict_sens_TM"/>
</dbReference>
<organism evidence="4 6">
    <name type="scientific">Butyricimonas paravirosa</name>
    <dbReference type="NCBI Taxonomy" id="1472417"/>
    <lineage>
        <taxon>Bacteria</taxon>
        <taxon>Pseudomonadati</taxon>
        <taxon>Bacteroidota</taxon>
        <taxon>Bacteroidia</taxon>
        <taxon>Bacteroidales</taxon>
        <taxon>Odoribacteraceae</taxon>
        <taxon>Butyricimonas</taxon>
    </lineage>
</organism>
<feature type="transmembrane region" description="Helical" evidence="1">
    <location>
        <begin position="83"/>
        <end position="104"/>
    </location>
</feature>
<accession>A0A7X6BKN0</accession>
<evidence type="ECO:0000259" key="3">
    <source>
        <dbReference type="Pfam" id="PF16344"/>
    </source>
</evidence>
<dbReference type="Pfam" id="PF16344">
    <property type="entry name" value="FecR_C"/>
    <property type="match status" value="1"/>
</dbReference>
<evidence type="ECO:0000256" key="1">
    <source>
        <dbReference type="SAM" id="Phobius"/>
    </source>
</evidence>
<feature type="domain" description="Protein FecR C-terminal" evidence="3">
    <location>
        <begin position="313"/>
        <end position="382"/>
    </location>
</feature>
<sequence>MDKGFEIADIIVAFIKGNATPEQIVRLDEWQNESDENKRLFVSLLDETNFDLQVRVRKELNIEKAFNQVKSRKRTHDRRFKRVWQLSLVASIAVLVVVCSVMLYKGQEAGVKSEIDQGVISGGTNKALLTLSTGEQILLDKQDTLLQSDITRIRVASDKGVTYESIEGDSSIQLAYNTMEIPPRAEFQLVLSDGTKVWLNAGSKLRYPERFVGDERQVELSGEAYFDVVHDEKAPFIVKTSRSTITVLGTEFGVRDYEGKANLTTLVQGRVAVCDSMNKSYVIYPGQQVIIDERGTTVEDVETAYFTSWKDGYFTFNQATLGDIMDELSQWYDFDCFFTNATVTNLRLTARLKKYDDINVLLDILSDTGDVCFSRKGRAITVTEISR</sequence>